<evidence type="ECO:0000256" key="1">
    <source>
        <dbReference type="SAM" id="MobiDB-lite"/>
    </source>
</evidence>
<protein>
    <submittedName>
        <fullName evidence="2">Uncharacterized protein</fullName>
    </submittedName>
</protein>
<evidence type="ECO:0000313" key="2">
    <source>
        <dbReference type="EMBL" id="KOM40919.1"/>
    </source>
</evidence>
<sequence>MEAAKIFGTIQTRRRIKRGKGFCSGKVCCCILVKNVKFEVAGEERSLVLQVLDSKFYKRKSTRDMVEENAEESPLEQELGNNVAAE</sequence>
<dbReference type="EMBL" id="CM003374">
    <property type="protein sequence ID" value="KOM40919.1"/>
    <property type="molecule type" value="Genomic_DNA"/>
</dbReference>
<evidence type="ECO:0000313" key="3">
    <source>
        <dbReference type="Proteomes" id="UP000053144"/>
    </source>
</evidence>
<proteinExistence type="predicted"/>
<organism evidence="2 3">
    <name type="scientific">Phaseolus angularis</name>
    <name type="common">Azuki bean</name>
    <name type="synonym">Vigna angularis</name>
    <dbReference type="NCBI Taxonomy" id="3914"/>
    <lineage>
        <taxon>Eukaryota</taxon>
        <taxon>Viridiplantae</taxon>
        <taxon>Streptophyta</taxon>
        <taxon>Embryophyta</taxon>
        <taxon>Tracheophyta</taxon>
        <taxon>Spermatophyta</taxon>
        <taxon>Magnoliopsida</taxon>
        <taxon>eudicotyledons</taxon>
        <taxon>Gunneridae</taxon>
        <taxon>Pentapetalae</taxon>
        <taxon>rosids</taxon>
        <taxon>fabids</taxon>
        <taxon>Fabales</taxon>
        <taxon>Fabaceae</taxon>
        <taxon>Papilionoideae</taxon>
        <taxon>50 kb inversion clade</taxon>
        <taxon>NPAAA clade</taxon>
        <taxon>indigoferoid/millettioid clade</taxon>
        <taxon>Phaseoleae</taxon>
        <taxon>Vigna</taxon>
    </lineage>
</organism>
<reference evidence="3" key="1">
    <citation type="journal article" date="2015" name="Proc. Natl. Acad. Sci. U.S.A.">
        <title>Genome sequencing of adzuki bean (Vigna angularis) provides insight into high starch and low fat accumulation and domestication.</title>
        <authorList>
            <person name="Yang K."/>
            <person name="Tian Z."/>
            <person name="Chen C."/>
            <person name="Luo L."/>
            <person name="Zhao B."/>
            <person name="Wang Z."/>
            <person name="Yu L."/>
            <person name="Li Y."/>
            <person name="Sun Y."/>
            <person name="Li W."/>
            <person name="Chen Y."/>
            <person name="Li Y."/>
            <person name="Zhang Y."/>
            <person name="Ai D."/>
            <person name="Zhao J."/>
            <person name="Shang C."/>
            <person name="Ma Y."/>
            <person name="Wu B."/>
            <person name="Wang M."/>
            <person name="Gao L."/>
            <person name="Sun D."/>
            <person name="Zhang P."/>
            <person name="Guo F."/>
            <person name="Wang W."/>
            <person name="Li Y."/>
            <person name="Wang J."/>
            <person name="Varshney R.K."/>
            <person name="Wang J."/>
            <person name="Ling H.Q."/>
            <person name="Wan P."/>
        </authorList>
    </citation>
    <scope>NUCLEOTIDE SEQUENCE</scope>
    <source>
        <strain evidence="3">cv. Jingnong 6</strain>
    </source>
</reference>
<feature type="region of interest" description="Disordered" evidence="1">
    <location>
        <begin position="63"/>
        <end position="86"/>
    </location>
</feature>
<accession>A0A0L9UEF3</accession>
<dbReference type="AlphaFoldDB" id="A0A0L9UEF3"/>
<dbReference type="Proteomes" id="UP000053144">
    <property type="component" value="Chromosome 4"/>
</dbReference>
<dbReference type="Gramene" id="KOM40919">
    <property type="protein sequence ID" value="KOM40919"/>
    <property type="gene ID" value="LR48_Vigan04g111700"/>
</dbReference>
<gene>
    <name evidence="2" type="ORF">LR48_Vigan04g111700</name>
</gene>
<name>A0A0L9UEF3_PHAAN</name>